<dbReference type="SMART" id="SM00636">
    <property type="entry name" value="Glyco_18"/>
    <property type="match status" value="1"/>
</dbReference>
<evidence type="ECO:0000256" key="1">
    <source>
        <dbReference type="ARBA" id="ARBA00012729"/>
    </source>
</evidence>
<dbReference type="EMBL" id="PPTA01000029">
    <property type="protein sequence ID" value="TFA97629.1"/>
    <property type="molecule type" value="Genomic_DNA"/>
</dbReference>
<dbReference type="GeneID" id="300582122"/>
<accession>A0ABY2GQM9</accession>
<protein>
    <recommendedName>
        <fullName evidence="1">chitinase</fullName>
        <ecNumber evidence="1">3.2.1.14</ecNumber>
    </recommendedName>
</protein>
<comment type="caution">
    <text evidence="4">The sequence shown here is derived from an EMBL/GenBank/DDBJ whole genome shotgun (WGS) entry which is preliminary data.</text>
</comment>
<dbReference type="InterPro" id="IPR001223">
    <property type="entry name" value="Glyco_hydro18_cat"/>
</dbReference>
<keyword evidence="2" id="KW-0732">Signal</keyword>
<sequence length="383" mass="42645">MRITTTLAAAAVAATGALAKPRFVMYFDQWHKDSLPDHPVTAGVTHVTTAFADSVIFNSGTWYEPFMAPDQVRLLFDNGTKLCLAVGGWGQSTGFDAAAKTDETRQTYAENVAETIKRLGYDCVDIDWEYPGGNGEDYKRVPNSEKVWEIEAYPLFLEAIRKAIPENIELSIAVPARVEDMIGFTAENVAKINDIVDYVNIMTYDLMNRRMSETTHHTSVNGSLDSIETYIDRGLSPEKINLGFAFYAKWFTTESGYECTTPTGCPTALLENADGSDSLVSGAITFEASTYAGKLEHAVTNGVADEELGGQWWWDADEEVYWTWDTADLIARKFSEIVLPKKLGGVFAWSLAQDSYDWSRFKALQAGVKGMEQEQEQEQEQDD</sequence>
<evidence type="ECO:0000313" key="5">
    <source>
        <dbReference type="Proteomes" id="UP001642720"/>
    </source>
</evidence>
<dbReference type="EC" id="3.2.1.14" evidence="1"/>
<feature type="chain" id="PRO_5047507884" description="chitinase" evidence="2">
    <location>
        <begin position="20"/>
        <end position="383"/>
    </location>
</feature>
<evidence type="ECO:0000313" key="4">
    <source>
        <dbReference type="EMBL" id="TFA97629.1"/>
    </source>
</evidence>
<dbReference type="Pfam" id="PF00704">
    <property type="entry name" value="Glyco_hydro_18"/>
    <property type="match status" value="1"/>
</dbReference>
<organism evidence="4 5">
    <name type="scientific">Trichoderma ghanense</name>
    <dbReference type="NCBI Taxonomy" id="65468"/>
    <lineage>
        <taxon>Eukaryota</taxon>
        <taxon>Fungi</taxon>
        <taxon>Dikarya</taxon>
        <taxon>Ascomycota</taxon>
        <taxon>Pezizomycotina</taxon>
        <taxon>Sordariomycetes</taxon>
        <taxon>Hypocreomycetidae</taxon>
        <taxon>Hypocreales</taxon>
        <taxon>Hypocreaceae</taxon>
        <taxon>Trichoderma</taxon>
    </lineage>
</organism>
<dbReference type="PROSITE" id="PS51910">
    <property type="entry name" value="GH18_2"/>
    <property type="match status" value="1"/>
</dbReference>
<gene>
    <name evidence="4" type="ORF">CCMA1212_010636</name>
</gene>
<dbReference type="Proteomes" id="UP001642720">
    <property type="component" value="Unassembled WGS sequence"/>
</dbReference>
<feature type="signal peptide" evidence="2">
    <location>
        <begin position="1"/>
        <end position="19"/>
    </location>
</feature>
<evidence type="ECO:0000256" key="2">
    <source>
        <dbReference type="SAM" id="SignalP"/>
    </source>
</evidence>
<evidence type="ECO:0000259" key="3">
    <source>
        <dbReference type="PROSITE" id="PS51910"/>
    </source>
</evidence>
<keyword evidence="5" id="KW-1185">Reference proteome</keyword>
<dbReference type="SUPFAM" id="SSF51445">
    <property type="entry name" value="(Trans)glycosidases"/>
    <property type="match status" value="1"/>
</dbReference>
<reference evidence="4 5" key="1">
    <citation type="submission" date="2018-01" db="EMBL/GenBank/DDBJ databases">
        <title>Genome characterization of the sugarcane-associated fungus Trichoderma ghanense CCMA-1212 and their application in lignocelulose bioconversion.</title>
        <authorList>
            <person name="Steindorff A.S."/>
            <person name="Mendes T.D."/>
            <person name="Vilela E.S.D."/>
            <person name="Rodrigues D.S."/>
            <person name="Formighieri E.F."/>
            <person name="Melo I.S."/>
            <person name="Favaro L.C.L."/>
        </authorList>
    </citation>
    <scope>NUCLEOTIDE SEQUENCE [LARGE SCALE GENOMIC DNA]</scope>
    <source>
        <strain evidence="4 5">CCMA-1212</strain>
    </source>
</reference>
<dbReference type="InterPro" id="IPR011583">
    <property type="entry name" value="Chitinase_II/V-like_cat"/>
</dbReference>
<name>A0ABY2GQM9_9HYPO</name>
<dbReference type="Gene3D" id="3.20.20.80">
    <property type="entry name" value="Glycosidases"/>
    <property type="match status" value="1"/>
</dbReference>
<dbReference type="RefSeq" id="XP_073553831.1">
    <property type="nucleotide sequence ID" value="XM_073707672.1"/>
</dbReference>
<dbReference type="InterPro" id="IPR050314">
    <property type="entry name" value="Glycosyl_Hydrlase_18"/>
</dbReference>
<feature type="domain" description="GH18" evidence="3">
    <location>
        <begin position="21"/>
        <end position="371"/>
    </location>
</feature>
<dbReference type="PANTHER" id="PTHR11177">
    <property type="entry name" value="CHITINASE"/>
    <property type="match status" value="1"/>
</dbReference>
<dbReference type="PANTHER" id="PTHR11177:SF337">
    <property type="entry name" value="CHITINASE"/>
    <property type="match status" value="1"/>
</dbReference>
<dbReference type="InterPro" id="IPR017853">
    <property type="entry name" value="GH"/>
</dbReference>
<proteinExistence type="predicted"/>